<keyword evidence="10 19" id="KW-0418">Kinase</keyword>
<gene>
    <name evidence="19" type="ORF">F8O03_06790</name>
</gene>
<dbReference type="SUPFAM" id="SSF55874">
    <property type="entry name" value="ATPase domain of HSP90 chaperone/DNA topoisomerase II/histidine kinase"/>
    <property type="match status" value="1"/>
</dbReference>
<evidence type="ECO:0000256" key="7">
    <source>
        <dbReference type="ARBA" id="ARBA00022490"/>
    </source>
</evidence>
<organism evidence="19 20">
    <name type="scientific">Pseudoclavibacter terrae</name>
    <dbReference type="NCBI Taxonomy" id="1530195"/>
    <lineage>
        <taxon>Bacteria</taxon>
        <taxon>Bacillati</taxon>
        <taxon>Actinomycetota</taxon>
        <taxon>Actinomycetes</taxon>
        <taxon>Micrococcales</taxon>
        <taxon>Microbacteriaceae</taxon>
        <taxon>Pseudoclavibacter</taxon>
    </lineage>
</organism>
<dbReference type="InterPro" id="IPR005467">
    <property type="entry name" value="His_kinase_dom"/>
</dbReference>
<evidence type="ECO:0000259" key="18">
    <source>
        <dbReference type="PROSITE" id="PS50109"/>
    </source>
</evidence>
<evidence type="ECO:0000256" key="9">
    <source>
        <dbReference type="ARBA" id="ARBA00022723"/>
    </source>
</evidence>
<name>A0A7J5B276_9MICO</name>
<keyword evidence="12" id="KW-0902">Two-component regulatory system</keyword>
<keyword evidence="7" id="KW-0963">Cytoplasm</keyword>
<comment type="caution">
    <text evidence="19">The sequence shown here is derived from an EMBL/GenBank/DDBJ whole genome shotgun (WGS) entry which is preliminary data.</text>
</comment>
<keyword evidence="11" id="KW-0408">Iron</keyword>
<dbReference type="GO" id="GO:0016020">
    <property type="term" value="C:membrane"/>
    <property type="evidence" value="ECO:0007669"/>
    <property type="project" value="InterPro"/>
</dbReference>
<evidence type="ECO:0000256" key="14">
    <source>
        <dbReference type="ARBA" id="ARBA00024827"/>
    </source>
</evidence>
<evidence type="ECO:0000256" key="10">
    <source>
        <dbReference type="ARBA" id="ARBA00022777"/>
    </source>
</evidence>
<dbReference type="PROSITE" id="PS50109">
    <property type="entry name" value="HIS_KIN"/>
    <property type="match status" value="1"/>
</dbReference>
<evidence type="ECO:0000256" key="5">
    <source>
        <dbReference type="ARBA" id="ARBA00017322"/>
    </source>
</evidence>
<feature type="transmembrane region" description="Helical" evidence="17">
    <location>
        <begin position="99"/>
        <end position="121"/>
    </location>
</feature>
<dbReference type="GO" id="GO:0051539">
    <property type="term" value="F:4 iron, 4 sulfur cluster binding"/>
    <property type="evidence" value="ECO:0007669"/>
    <property type="project" value="UniProtKB-KW"/>
</dbReference>
<dbReference type="EMBL" id="WBJX01000002">
    <property type="protein sequence ID" value="KAB1638113.1"/>
    <property type="molecule type" value="Genomic_DNA"/>
</dbReference>
<dbReference type="Pfam" id="PF02518">
    <property type="entry name" value="HATPase_c"/>
    <property type="match status" value="1"/>
</dbReference>
<evidence type="ECO:0000256" key="8">
    <source>
        <dbReference type="ARBA" id="ARBA00022679"/>
    </source>
</evidence>
<evidence type="ECO:0000256" key="13">
    <source>
        <dbReference type="ARBA" id="ARBA00023014"/>
    </source>
</evidence>
<evidence type="ECO:0000256" key="6">
    <source>
        <dbReference type="ARBA" id="ARBA00022485"/>
    </source>
</evidence>
<dbReference type="GO" id="GO:0005737">
    <property type="term" value="C:cytoplasm"/>
    <property type="evidence" value="ECO:0007669"/>
    <property type="project" value="UniProtKB-SubCell"/>
</dbReference>
<feature type="transmembrane region" description="Helical" evidence="17">
    <location>
        <begin position="128"/>
        <end position="146"/>
    </location>
</feature>
<dbReference type="PANTHER" id="PTHR24421">
    <property type="entry name" value="NITRATE/NITRITE SENSOR PROTEIN NARX-RELATED"/>
    <property type="match status" value="1"/>
</dbReference>
<dbReference type="InterPro" id="IPR017205">
    <property type="entry name" value="Sig_transdc_His_kinase_ChrS"/>
</dbReference>
<dbReference type="Gene3D" id="3.30.565.10">
    <property type="entry name" value="Histidine kinase-like ATPase, C-terminal domain"/>
    <property type="match status" value="1"/>
</dbReference>
<keyword evidence="17" id="KW-0472">Membrane</keyword>
<sequence length="410" mass="42933">MSPSALTPVFVGLRTGLHVLLFGLLALVAARALLTPEPNTAVVLGAVALFGATYALGIVAGSRAGAGPGTRVVPVARFEPGARVERRRLLWLTALTLEWMLLLWLSREAAYLVFPLFFVVLHLLGRRAGMLAVAAMTAVAVIGLGVHEGWSVAGVIGPCIGAGVAVLIGLGYAALAKEAREREALMRELLETQAHLVATEREAGTLAERARLAREIHDTVAQGLASIQMLLHAAERADPEGPGVGHVRLARDTASADLAETRRFIRELSPPDLDGADLEQALRRLAEATTAAHGLRVDVRASAHPLPMPVQTALLRIAQGALANVTQHAGARRATITLDETDAGLVFTIADDGQGFDADAASRSARPSPDSFGLVATRDRVQQLGGTLAVASTAGRGTTLTVTLPREVAA</sequence>
<evidence type="ECO:0000256" key="11">
    <source>
        <dbReference type="ARBA" id="ARBA00023004"/>
    </source>
</evidence>
<feature type="domain" description="Histidine kinase" evidence="18">
    <location>
        <begin position="211"/>
        <end position="408"/>
    </location>
</feature>
<dbReference type="EC" id="2.7.13.3" evidence="4"/>
<feature type="transmembrane region" description="Helical" evidence="17">
    <location>
        <begin position="41"/>
        <end position="61"/>
    </location>
</feature>
<dbReference type="InterPro" id="IPR003594">
    <property type="entry name" value="HATPase_dom"/>
</dbReference>
<evidence type="ECO:0000256" key="16">
    <source>
        <dbReference type="SAM" id="Coils"/>
    </source>
</evidence>
<dbReference type="PIRSF" id="PIRSF037434">
    <property type="entry name" value="STHK_ChrS"/>
    <property type="match status" value="1"/>
</dbReference>
<dbReference type="InterPro" id="IPR036890">
    <property type="entry name" value="HATPase_C_sf"/>
</dbReference>
<evidence type="ECO:0000313" key="20">
    <source>
        <dbReference type="Proteomes" id="UP000490386"/>
    </source>
</evidence>
<evidence type="ECO:0000256" key="15">
    <source>
        <dbReference type="ARBA" id="ARBA00030800"/>
    </source>
</evidence>
<evidence type="ECO:0000256" key="12">
    <source>
        <dbReference type="ARBA" id="ARBA00023012"/>
    </source>
</evidence>
<dbReference type="Gene3D" id="1.20.5.1930">
    <property type="match status" value="1"/>
</dbReference>
<comment type="function">
    <text evidence="14">Member of the two-component regulatory system NreB/NreC involved in the control of dissimilatory nitrate/nitrite reduction in response to oxygen. NreB functions as a direct oxygen sensor histidine kinase which is autophosphorylated, in the absence of oxygen, probably at the conserved histidine residue, and transfers its phosphate group probably to a conserved aspartate residue of NreC. NreB/NreC activates the expression of the nitrate (narGHJI) and nitrite (nir) reductase operons, as well as the putative nitrate transporter gene narT.</text>
</comment>
<dbReference type="PANTHER" id="PTHR24421:SF62">
    <property type="entry name" value="SENSORY TRANSDUCTION HISTIDINE KINASE"/>
    <property type="match status" value="1"/>
</dbReference>
<dbReference type="GO" id="GO:0046872">
    <property type="term" value="F:metal ion binding"/>
    <property type="evidence" value="ECO:0007669"/>
    <property type="project" value="UniProtKB-KW"/>
</dbReference>
<dbReference type="PRINTS" id="PR00344">
    <property type="entry name" value="BCTRLSENSOR"/>
</dbReference>
<keyword evidence="17" id="KW-0812">Transmembrane</keyword>
<dbReference type="GO" id="GO:0046983">
    <property type="term" value="F:protein dimerization activity"/>
    <property type="evidence" value="ECO:0007669"/>
    <property type="project" value="InterPro"/>
</dbReference>
<keyword evidence="13" id="KW-0411">Iron-sulfur</keyword>
<evidence type="ECO:0000256" key="2">
    <source>
        <dbReference type="ARBA" id="ARBA00001966"/>
    </source>
</evidence>
<dbReference type="Pfam" id="PF07730">
    <property type="entry name" value="HisKA_3"/>
    <property type="match status" value="1"/>
</dbReference>
<comment type="subcellular location">
    <subcellularLocation>
        <location evidence="3">Cytoplasm</location>
    </subcellularLocation>
</comment>
<evidence type="ECO:0000313" key="19">
    <source>
        <dbReference type="EMBL" id="KAB1638113.1"/>
    </source>
</evidence>
<keyword evidence="6" id="KW-0004">4Fe-4S</keyword>
<dbReference type="CDD" id="cd16917">
    <property type="entry name" value="HATPase_UhpB-NarQ-NarX-like"/>
    <property type="match status" value="1"/>
</dbReference>
<dbReference type="InterPro" id="IPR004358">
    <property type="entry name" value="Sig_transdc_His_kin-like_C"/>
</dbReference>
<evidence type="ECO:0000256" key="17">
    <source>
        <dbReference type="SAM" id="Phobius"/>
    </source>
</evidence>
<keyword evidence="8" id="KW-0808">Transferase</keyword>
<dbReference type="AlphaFoldDB" id="A0A7J5B276"/>
<feature type="coiled-coil region" evidence="16">
    <location>
        <begin position="175"/>
        <end position="202"/>
    </location>
</feature>
<dbReference type="OrthoDB" id="144293at2"/>
<keyword evidence="9" id="KW-0479">Metal-binding</keyword>
<evidence type="ECO:0000256" key="4">
    <source>
        <dbReference type="ARBA" id="ARBA00012438"/>
    </source>
</evidence>
<dbReference type="InterPro" id="IPR011712">
    <property type="entry name" value="Sig_transdc_His_kin_sub3_dim/P"/>
</dbReference>
<proteinExistence type="predicted"/>
<dbReference type="RefSeq" id="WP_151423213.1">
    <property type="nucleotide sequence ID" value="NZ_WBJX01000002.1"/>
</dbReference>
<accession>A0A7J5B276</accession>
<comment type="catalytic activity">
    <reaction evidence="1">
        <text>ATP + protein L-histidine = ADP + protein N-phospho-L-histidine.</text>
        <dbReference type="EC" id="2.7.13.3"/>
    </reaction>
</comment>
<evidence type="ECO:0000256" key="1">
    <source>
        <dbReference type="ARBA" id="ARBA00000085"/>
    </source>
</evidence>
<dbReference type="InterPro" id="IPR050482">
    <property type="entry name" value="Sensor_HK_TwoCompSys"/>
</dbReference>
<reference evidence="19 20" key="1">
    <citation type="submission" date="2019-09" db="EMBL/GenBank/DDBJ databases">
        <title>Phylogeny of genus Pseudoclavibacter and closely related genus.</title>
        <authorList>
            <person name="Li Y."/>
        </authorList>
    </citation>
    <scope>NUCLEOTIDE SEQUENCE [LARGE SCALE GENOMIC DNA]</scope>
    <source>
        <strain evidence="19 20">THG-MD12</strain>
    </source>
</reference>
<keyword evidence="20" id="KW-1185">Reference proteome</keyword>
<protein>
    <recommendedName>
        <fullName evidence="5">Oxygen sensor histidine kinase NreB</fullName>
        <ecNumber evidence="4">2.7.13.3</ecNumber>
    </recommendedName>
    <alternativeName>
        <fullName evidence="15">Nitrogen regulation protein B</fullName>
    </alternativeName>
</protein>
<keyword evidence="16" id="KW-0175">Coiled coil</keyword>
<keyword evidence="17" id="KW-1133">Transmembrane helix</keyword>
<dbReference type="GO" id="GO:0000155">
    <property type="term" value="F:phosphorelay sensor kinase activity"/>
    <property type="evidence" value="ECO:0007669"/>
    <property type="project" value="InterPro"/>
</dbReference>
<dbReference type="Proteomes" id="UP000490386">
    <property type="component" value="Unassembled WGS sequence"/>
</dbReference>
<comment type="cofactor">
    <cofactor evidence="2">
        <name>[4Fe-4S] cluster</name>
        <dbReference type="ChEBI" id="CHEBI:49883"/>
    </cofactor>
</comment>
<feature type="transmembrane region" description="Helical" evidence="17">
    <location>
        <begin position="152"/>
        <end position="175"/>
    </location>
</feature>
<feature type="transmembrane region" description="Helical" evidence="17">
    <location>
        <begin position="15"/>
        <end position="34"/>
    </location>
</feature>
<evidence type="ECO:0000256" key="3">
    <source>
        <dbReference type="ARBA" id="ARBA00004496"/>
    </source>
</evidence>